<proteinExistence type="predicted"/>
<accession>A0AAW4NA68</accession>
<evidence type="ECO:0000313" key="2">
    <source>
        <dbReference type="Proteomes" id="UP001196765"/>
    </source>
</evidence>
<name>A0AAW4NA68_9BACT</name>
<sequence length="47" mass="5414">MNSRFCTLIHALIEQLKEEYPLATIHGHNEFANKACSCFDVKKEFGE</sequence>
<gene>
    <name evidence="1" type="ORF">KSW82_15625</name>
</gene>
<comment type="caution">
    <text evidence="1">The sequence shown here is derived from an EMBL/GenBank/DDBJ whole genome shotgun (WGS) entry which is preliminary data.</text>
</comment>
<reference evidence="1" key="1">
    <citation type="submission" date="2021-06" db="EMBL/GenBank/DDBJ databases">
        <title>Collection of gut derived symbiotic bacterial strains cultured from healthy donors.</title>
        <authorList>
            <person name="Lin H."/>
            <person name="Littmann E."/>
            <person name="Pamer E.G."/>
        </authorList>
    </citation>
    <scope>NUCLEOTIDE SEQUENCE</scope>
    <source>
        <strain evidence="1">MSK.21.74</strain>
    </source>
</reference>
<organism evidence="1 2">
    <name type="scientific">Segatella copri</name>
    <dbReference type="NCBI Taxonomy" id="165179"/>
    <lineage>
        <taxon>Bacteria</taxon>
        <taxon>Pseudomonadati</taxon>
        <taxon>Bacteroidota</taxon>
        <taxon>Bacteroidia</taxon>
        <taxon>Bacteroidales</taxon>
        <taxon>Prevotellaceae</taxon>
        <taxon>Segatella</taxon>
    </lineage>
</organism>
<protein>
    <submittedName>
        <fullName evidence="1">N-acetylmuramoyl-L-alanine amidase</fullName>
    </submittedName>
</protein>
<dbReference type="RefSeq" id="WP_217315118.1">
    <property type="nucleotide sequence ID" value="NZ_JAHOEA010000090.1"/>
</dbReference>
<dbReference type="Proteomes" id="UP001196765">
    <property type="component" value="Unassembled WGS sequence"/>
</dbReference>
<evidence type="ECO:0000313" key="1">
    <source>
        <dbReference type="EMBL" id="MBV3389155.1"/>
    </source>
</evidence>
<dbReference type="AlphaFoldDB" id="A0AAW4NA68"/>
<dbReference type="EMBL" id="JAHOEI010000107">
    <property type="protein sequence ID" value="MBV3389155.1"/>
    <property type="molecule type" value="Genomic_DNA"/>
</dbReference>